<feature type="region of interest" description="Disordered" evidence="1">
    <location>
        <begin position="526"/>
        <end position="554"/>
    </location>
</feature>
<evidence type="ECO:0000256" key="1">
    <source>
        <dbReference type="SAM" id="MobiDB-lite"/>
    </source>
</evidence>
<feature type="transmembrane region" description="Helical" evidence="2">
    <location>
        <begin position="492"/>
        <end position="516"/>
    </location>
</feature>
<evidence type="ECO:0000256" key="2">
    <source>
        <dbReference type="SAM" id="Phobius"/>
    </source>
</evidence>
<dbReference type="RefSeq" id="WP_070983887.1">
    <property type="nucleotide sequence ID" value="NZ_MKJU01000022.1"/>
</dbReference>
<protein>
    <recommendedName>
        <fullName evidence="3">TraG N-terminal Proteobacteria domain-containing protein</fullName>
    </recommendedName>
</protein>
<keyword evidence="2" id="KW-0472">Membrane</keyword>
<dbReference type="OrthoDB" id="5645662at2"/>
<dbReference type="AlphaFoldDB" id="A0A1S1N1M6"/>
<feature type="compositionally biased region" description="Basic residues" evidence="1">
    <location>
        <begin position="540"/>
        <end position="554"/>
    </location>
</feature>
<dbReference type="Pfam" id="PF07916">
    <property type="entry name" value="TraG_N"/>
    <property type="match status" value="1"/>
</dbReference>
<dbReference type="EMBL" id="MKJU01000022">
    <property type="protein sequence ID" value="OHU92085.1"/>
    <property type="molecule type" value="Genomic_DNA"/>
</dbReference>
<evidence type="ECO:0000313" key="4">
    <source>
        <dbReference type="EMBL" id="OHU92085.1"/>
    </source>
</evidence>
<gene>
    <name evidence="4" type="ORF">BET10_07090</name>
</gene>
<proteinExistence type="predicted"/>
<keyword evidence="2" id="KW-0812">Transmembrane</keyword>
<feature type="transmembrane region" description="Helical" evidence="2">
    <location>
        <begin position="66"/>
        <end position="85"/>
    </location>
</feature>
<sequence length="554" mass="60826">MTFTSLSDLYFFATGVYALNTITDIAISTKLIVAPVIVFIVTQLIKAFEGDEEAKVAILNKLEIGIYMQMFVFLVAFYPMVPLKVDSFQLYSKQCEGYKQPEINNGFFKENGPAKDLGVLLSNNELRIPLIIGLARAYGTGFSIEAVDSLPCGFNLTGARNTLLNSRIADTALRIETKEFIKQCYQPALNRALRQGDKNMPWIDDPRTDAQPWPGHNSFMNNAYYGNIGNGFYSQVLLPGWQGARTNKHIPKWSESQQAESNGEIDCNGGQCIHQVGGFPSCREWWQGIGAGYGGISVSSNDMSLRKRLWDSMPEDDKSSIWALLQVSYHDVSDTWYEDKLMEKAYFSKVAMHRIQGAETRDYGLQSEGFWGTAGNWFNRLMGTVGNIVSAVPDYAEASLVQSAAPMIKGAAILILLAAFPLVLMVSQYSIKMATTVGALFVSIQFWPFFWELTIVFQKAFIQTVANSSSVPVVDVLTQPNVMMNSQRITDMMFIAFPFILTSLLTYAGLGLGGAIGSFQGMSKGAGSAGRSGGDAARKVGGKVARKAASKGAR</sequence>
<dbReference type="Proteomes" id="UP000179786">
    <property type="component" value="Unassembled WGS sequence"/>
</dbReference>
<organism evidence="4 5">
    <name type="scientific">Pseudoalteromonas amylolytica</name>
    <dbReference type="NCBI Taxonomy" id="1859457"/>
    <lineage>
        <taxon>Bacteria</taxon>
        <taxon>Pseudomonadati</taxon>
        <taxon>Pseudomonadota</taxon>
        <taxon>Gammaproteobacteria</taxon>
        <taxon>Alteromonadales</taxon>
        <taxon>Pseudoalteromonadaceae</taxon>
        <taxon>Pseudoalteromonas</taxon>
    </lineage>
</organism>
<dbReference type="InterPro" id="IPR012931">
    <property type="entry name" value="TraG_N_Proteobacteria"/>
</dbReference>
<evidence type="ECO:0000259" key="3">
    <source>
        <dbReference type="Pfam" id="PF07916"/>
    </source>
</evidence>
<dbReference type="STRING" id="1859457.BET10_07090"/>
<feature type="domain" description="TraG N-terminal Proteobacteria" evidence="3">
    <location>
        <begin position="37"/>
        <end position="526"/>
    </location>
</feature>
<accession>A0A1S1N1M6</accession>
<feature type="transmembrane region" description="Helical" evidence="2">
    <location>
        <begin position="25"/>
        <end position="45"/>
    </location>
</feature>
<feature type="transmembrane region" description="Helical" evidence="2">
    <location>
        <begin position="407"/>
        <end position="426"/>
    </location>
</feature>
<keyword evidence="2" id="KW-1133">Transmembrane helix</keyword>
<reference evidence="4 5" key="1">
    <citation type="submission" date="2016-09" db="EMBL/GenBank/DDBJ databases">
        <title>Pseudoalteromonas amylolytica sp. nov., isolated from the surface seawater.</title>
        <authorList>
            <person name="Wu Y.-H."/>
            <person name="Cheng H."/>
            <person name="Jin X.-B."/>
            <person name="Wang C.-S."/>
            <person name="Xu X.-W."/>
        </authorList>
    </citation>
    <scope>NUCLEOTIDE SEQUENCE [LARGE SCALE GENOMIC DNA]</scope>
    <source>
        <strain evidence="4 5">JW1</strain>
    </source>
</reference>
<keyword evidence="5" id="KW-1185">Reference proteome</keyword>
<evidence type="ECO:0000313" key="5">
    <source>
        <dbReference type="Proteomes" id="UP000179786"/>
    </source>
</evidence>
<name>A0A1S1N1M6_9GAMM</name>
<comment type="caution">
    <text evidence="4">The sequence shown here is derived from an EMBL/GenBank/DDBJ whole genome shotgun (WGS) entry which is preliminary data.</text>
</comment>